<evidence type="ECO:0000256" key="3">
    <source>
        <dbReference type="ARBA" id="ARBA00012261"/>
    </source>
</evidence>
<dbReference type="EC" id="2.1.2.9" evidence="3 8"/>
<evidence type="ECO:0000313" key="12">
    <source>
        <dbReference type="Proteomes" id="UP000671868"/>
    </source>
</evidence>
<dbReference type="EMBL" id="CP053381">
    <property type="protein sequence ID" value="QTP56362.1"/>
    <property type="molecule type" value="Genomic_DNA"/>
</dbReference>
<evidence type="ECO:0000259" key="10">
    <source>
        <dbReference type="Pfam" id="PF02911"/>
    </source>
</evidence>
<comment type="similarity">
    <text evidence="2 8">Belongs to the Fmt family.</text>
</comment>
<evidence type="ECO:0000259" key="9">
    <source>
        <dbReference type="Pfam" id="PF00551"/>
    </source>
</evidence>
<feature type="binding site" evidence="8">
    <location>
        <begin position="113"/>
        <end position="116"/>
    </location>
    <ligand>
        <name>(6S)-5,6,7,8-tetrahydrofolate</name>
        <dbReference type="ChEBI" id="CHEBI:57453"/>
    </ligand>
</feature>
<accession>A0ABX7W9Y1</accession>
<evidence type="ECO:0000256" key="7">
    <source>
        <dbReference type="ARBA" id="ARBA00048558"/>
    </source>
</evidence>
<evidence type="ECO:0000256" key="1">
    <source>
        <dbReference type="ARBA" id="ARBA00002606"/>
    </source>
</evidence>
<name>A0ABX7W9Y1_9GAMM</name>
<dbReference type="InterPro" id="IPR044135">
    <property type="entry name" value="Met-tRNA-FMT_C"/>
</dbReference>
<dbReference type="Pfam" id="PF00551">
    <property type="entry name" value="Formyl_trans_N"/>
    <property type="match status" value="1"/>
</dbReference>
<reference evidence="11 12" key="1">
    <citation type="journal article" date="2021" name="Front. Microbiol.">
        <title>Aerobic Denitrification and Heterotrophic Sulfur Oxidation in the Genus Halomonas Revealed by Six Novel Species Characterizations and Genome-Based Analysis.</title>
        <authorList>
            <person name="Wang L."/>
            <person name="Shao Z."/>
        </authorList>
    </citation>
    <scope>NUCLEOTIDE SEQUENCE [LARGE SCALE GENOMIC DNA]</scope>
    <source>
        <strain evidence="11 12">MCCC 1A11059</strain>
    </source>
</reference>
<dbReference type="InterPro" id="IPR011034">
    <property type="entry name" value="Formyl_transferase-like_C_sf"/>
</dbReference>
<evidence type="ECO:0000256" key="4">
    <source>
        <dbReference type="ARBA" id="ARBA00016014"/>
    </source>
</evidence>
<dbReference type="RefSeq" id="WP_197448548.1">
    <property type="nucleotide sequence ID" value="NZ_CP053381.1"/>
</dbReference>
<feature type="domain" description="Formyl transferase C-terminal" evidence="10">
    <location>
        <begin position="207"/>
        <end position="309"/>
    </location>
</feature>
<comment type="function">
    <text evidence="1 8">Attaches a formyl group to the free amino group of methionyl-tRNA(fMet). The formyl group appears to play a dual role in the initiator identity of N-formylmethionyl-tRNA by promoting its recognition by IF2 and preventing the misappropriation of this tRNA by the elongation apparatus.</text>
</comment>
<dbReference type="Pfam" id="PF02911">
    <property type="entry name" value="Formyl_trans_C"/>
    <property type="match status" value="1"/>
</dbReference>
<dbReference type="HAMAP" id="MF_00182">
    <property type="entry name" value="Formyl_trans"/>
    <property type="match status" value="1"/>
</dbReference>
<dbReference type="SUPFAM" id="SSF50486">
    <property type="entry name" value="FMT C-terminal domain-like"/>
    <property type="match status" value="1"/>
</dbReference>
<feature type="domain" description="Formyl transferase N-terminal" evidence="9">
    <location>
        <begin position="7"/>
        <end position="184"/>
    </location>
</feature>
<dbReference type="Proteomes" id="UP000671868">
    <property type="component" value="Chromosome"/>
</dbReference>
<dbReference type="InterPro" id="IPR005793">
    <property type="entry name" value="Formyl_trans_C"/>
</dbReference>
<dbReference type="Gene3D" id="3.40.50.170">
    <property type="entry name" value="Formyl transferase, N-terminal domain"/>
    <property type="match status" value="1"/>
</dbReference>
<keyword evidence="5 8" id="KW-0808">Transferase</keyword>
<dbReference type="PROSITE" id="PS00373">
    <property type="entry name" value="GART"/>
    <property type="match status" value="1"/>
</dbReference>
<dbReference type="InterPro" id="IPR005794">
    <property type="entry name" value="Fmt"/>
</dbReference>
<proteinExistence type="inferred from homology"/>
<comment type="catalytic activity">
    <reaction evidence="7 8">
        <text>L-methionyl-tRNA(fMet) + (6R)-10-formyltetrahydrofolate = N-formyl-L-methionyl-tRNA(fMet) + (6S)-5,6,7,8-tetrahydrofolate + H(+)</text>
        <dbReference type="Rhea" id="RHEA:24380"/>
        <dbReference type="Rhea" id="RHEA-COMP:9952"/>
        <dbReference type="Rhea" id="RHEA-COMP:9953"/>
        <dbReference type="ChEBI" id="CHEBI:15378"/>
        <dbReference type="ChEBI" id="CHEBI:57453"/>
        <dbReference type="ChEBI" id="CHEBI:78530"/>
        <dbReference type="ChEBI" id="CHEBI:78844"/>
        <dbReference type="ChEBI" id="CHEBI:195366"/>
        <dbReference type="EC" id="2.1.2.9"/>
    </reaction>
</comment>
<dbReference type="CDD" id="cd08704">
    <property type="entry name" value="Met_tRNA_FMT_C"/>
    <property type="match status" value="1"/>
</dbReference>
<dbReference type="Gene3D" id="3.10.25.10">
    <property type="entry name" value="Formyl transferase, C-terminal domain"/>
    <property type="match status" value="1"/>
</dbReference>
<keyword evidence="12" id="KW-1185">Reference proteome</keyword>
<dbReference type="InterPro" id="IPR002376">
    <property type="entry name" value="Formyl_transf_N"/>
</dbReference>
<dbReference type="InterPro" id="IPR001555">
    <property type="entry name" value="GART_AS"/>
</dbReference>
<dbReference type="PANTHER" id="PTHR11138:SF5">
    <property type="entry name" value="METHIONYL-TRNA FORMYLTRANSFERASE, MITOCHONDRIAL"/>
    <property type="match status" value="1"/>
</dbReference>
<evidence type="ECO:0000256" key="2">
    <source>
        <dbReference type="ARBA" id="ARBA00010699"/>
    </source>
</evidence>
<dbReference type="CDD" id="cd08646">
    <property type="entry name" value="FMT_core_Met-tRNA-FMT_N"/>
    <property type="match status" value="1"/>
</dbReference>
<dbReference type="GO" id="GO:0004479">
    <property type="term" value="F:methionyl-tRNA formyltransferase activity"/>
    <property type="evidence" value="ECO:0007669"/>
    <property type="project" value="UniProtKB-EC"/>
</dbReference>
<dbReference type="NCBIfam" id="TIGR00460">
    <property type="entry name" value="fmt"/>
    <property type="match status" value="1"/>
</dbReference>
<protein>
    <recommendedName>
        <fullName evidence="4 8">Methionyl-tRNA formyltransferase</fullName>
        <ecNumber evidence="3 8">2.1.2.9</ecNumber>
    </recommendedName>
</protein>
<evidence type="ECO:0000313" key="11">
    <source>
        <dbReference type="EMBL" id="QTP56362.1"/>
    </source>
</evidence>
<keyword evidence="6 8" id="KW-0648">Protein biosynthesis</keyword>
<dbReference type="PANTHER" id="PTHR11138">
    <property type="entry name" value="METHIONYL-TRNA FORMYLTRANSFERASE"/>
    <property type="match status" value="1"/>
</dbReference>
<dbReference type="InterPro" id="IPR036477">
    <property type="entry name" value="Formyl_transf_N_sf"/>
</dbReference>
<sequence>MSRSLRVIFAGTPDFAAASLAALLHSRHSVVAVYTQPDRPAGRGRKLTASPVKSLALAHDLPVRQPETLKSAEVQAELAAFEADIMVVVAYGLILPQAVLDIPRLGCLNVHASLLPRWRGAAPIQRAIEAGDSESGVTIMQMDAGLDTGAMLLTRRTPITTTTTGGELHDTLATLGGEALVEVLDALAGEGLTAIPQPQAGVTYAAKLSKAEAELDFTLPADELAARVRAFNPWPVAWCACGDERLRLLMAEAASARESERPVPPGTLLAPEADALRIACGPQGGEVLRVTRAQLPGGKPLAARDLLNARDARLQAGHRLGSATEESP</sequence>
<evidence type="ECO:0000256" key="8">
    <source>
        <dbReference type="HAMAP-Rule" id="MF_00182"/>
    </source>
</evidence>
<evidence type="ECO:0000256" key="6">
    <source>
        <dbReference type="ARBA" id="ARBA00022917"/>
    </source>
</evidence>
<evidence type="ECO:0000256" key="5">
    <source>
        <dbReference type="ARBA" id="ARBA00022679"/>
    </source>
</evidence>
<dbReference type="InterPro" id="IPR037022">
    <property type="entry name" value="Formyl_trans_C_sf"/>
</dbReference>
<dbReference type="InterPro" id="IPR041711">
    <property type="entry name" value="Met-tRNA-FMT_N"/>
</dbReference>
<organism evidence="11 12">
    <name type="scientific">Billgrantia sulfidoxydans</name>
    <dbReference type="NCBI Taxonomy" id="2733484"/>
    <lineage>
        <taxon>Bacteria</taxon>
        <taxon>Pseudomonadati</taxon>
        <taxon>Pseudomonadota</taxon>
        <taxon>Gammaproteobacteria</taxon>
        <taxon>Oceanospirillales</taxon>
        <taxon>Halomonadaceae</taxon>
        <taxon>Billgrantia</taxon>
    </lineage>
</organism>
<gene>
    <name evidence="8" type="primary">fmt</name>
    <name evidence="11" type="ORF">HNO51_17735</name>
</gene>
<dbReference type="SUPFAM" id="SSF53328">
    <property type="entry name" value="Formyltransferase"/>
    <property type="match status" value="1"/>
</dbReference>